<evidence type="ECO:0000313" key="3">
    <source>
        <dbReference type="Proteomes" id="UP000326396"/>
    </source>
</evidence>
<reference evidence="2 3" key="1">
    <citation type="submission" date="2019-05" db="EMBL/GenBank/DDBJ databases">
        <title>Mikania micrantha, genome provides insights into the molecular mechanism of rapid growth.</title>
        <authorList>
            <person name="Liu B."/>
        </authorList>
    </citation>
    <scope>NUCLEOTIDE SEQUENCE [LARGE SCALE GENOMIC DNA]</scope>
    <source>
        <strain evidence="2">NLD-2019</strain>
        <tissue evidence="2">Leaf</tissue>
    </source>
</reference>
<dbReference type="OrthoDB" id="1727072at2759"/>
<dbReference type="EMBL" id="SZYD01000006">
    <property type="protein sequence ID" value="KAD5960555.1"/>
    <property type="molecule type" value="Genomic_DNA"/>
</dbReference>
<dbReference type="Pfam" id="PF07727">
    <property type="entry name" value="RVT_2"/>
    <property type="match status" value="1"/>
</dbReference>
<organism evidence="2 3">
    <name type="scientific">Mikania micrantha</name>
    <name type="common">bitter vine</name>
    <dbReference type="NCBI Taxonomy" id="192012"/>
    <lineage>
        <taxon>Eukaryota</taxon>
        <taxon>Viridiplantae</taxon>
        <taxon>Streptophyta</taxon>
        <taxon>Embryophyta</taxon>
        <taxon>Tracheophyta</taxon>
        <taxon>Spermatophyta</taxon>
        <taxon>Magnoliopsida</taxon>
        <taxon>eudicotyledons</taxon>
        <taxon>Gunneridae</taxon>
        <taxon>Pentapetalae</taxon>
        <taxon>asterids</taxon>
        <taxon>campanulids</taxon>
        <taxon>Asterales</taxon>
        <taxon>Asteraceae</taxon>
        <taxon>Asteroideae</taxon>
        <taxon>Heliantheae alliance</taxon>
        <taxon>Eupatorieae</taxon>
        <taxon>Mikania</taxon>
    </lineage>
</organism>
<accession>A0A5N6P5P5</accession>
<dbReference type="SUPFAM" id="SSF56672">
    <property type="entry name" value="DNA/RNA polymerases"/>
    <property type="match status" value="1"/>
</dbReference>
<protein>
    <recommendedName>
        <fullName evidence="1">Reverse transcriptase Ty1/copia-type domain-containing protein</fullName>
    </recommendedName>
</protein>
<sequence length="198" mass="22862">MARLDMIRFILALAAKKGWNENHLDVKSVFLHGELKEVFVSVLTTRRIYQERLEQAVYTKRTHEGSLLVGIYVDDLIVTGNNIEKILQFKRQMEDKFEMNDLGLLFYYLGLELNQGKDGINVRKSIYAKKILQQAGMQECNPTKYPMERGLKLKKNDGSCCVDATRYRKTVGCLRDLVSCIFGWIHKHVYASSQNHPS</sequence>
<feature type="domain" description="Reverse transcriptase Ty1/copia-type" evidence="1">
    <location>
        <begin position="41"/>
        <end position="148"/>
    </location>
</feature>
<dbReference type="Proteomes" id="UP000326396">
    <property type="component" value="Linkage Group LG14"/>
</dbReference>
<evidence type="ECO:0000259" key="1">
    <source>
        <dbReference type="Pfam" id="PF07727"/>
    </source>
</evidence>
<dbReference type="InterPro" id="IPR013103">
    <property type="entry name" value="RVT_2"/>
</dbReference>
<gene>
    <name evidence="2" type="ORF">E3N88_12027</name>
</gene>
<name>A0A5N6P5P5_9ASTR</name>
<dbReference type="AlphaFoldDB" id="A0A5N6P5P5"/>
<comment type="caution">
    <text evidence="2">The sequence shown here is derived from an EMBL/GenBank/DDBJ whole genome shotgun (WGS) entry which is preliminary data.</text>
</comment>
<proteinExistence type="predicted"/>
<keyword evidence="3" id="KW-1185">Reference proteome</keyword>
<evidence type="ECO:0000313" key="2">
    <source>
        <dbReference type="EMBL" id="KAD5960555.1"/>
    </source>
</evidence>
<dbReference type="InterPro" id="IPR043502">
    <property type="entry name" value="DNA/RNA_pol_sf"/>
</dbReference>